<feature type="disulfide bond" evidence="2">
    <location>
        <begin position="52"/>
        <end position="113"/>
    </location>
</feature>
<feature type="disulfide bond" evidence="2">
    <location>
        <begin position="83"/>
        <end position="93"/>
    </location>
</feature>
<feature type="domain" description="SRCR" evidence="3">
    <location>
        <begin position="7"/>
        <end position="114"/>
    </location>
</feature>
<dbReference type="PANTHER" id="PTHR48071:SF27">
    <property type="entry name" value="SCAVENGER RECEPTOR CYSTEINE-RICH TYPE 1 PROTEIN M130-LIKE"/>
    <property type="match status" value="1"/>
</dbReference>
<evidence type="ECO:0000259" key="3">
    <source>
        <dbReference type="PROSITE" id="PS50287"/>
    </source>
</evidence>
<feature type="disulfide bond" evidence="2">
    <location>
        <begin position="225"/>
        <end position="235"/>
    </location>
</feature>
<dbReference type="PROSITE" id="PS50287">
    <property type="entry name" value="SRCR_2"/>
    <property type="match status" value="3"/>
</dbReference>
<keyword evidence="5" id="KW-1185">Reference proteome</keyword>
<dbReference type="GO" id="GO:0004252">
    <property type="term" value="F:serine-type endopeptidase activity"/>
    <property type="evidence" value="ECO:0007669"/>
    <property type="project" value="TreeGrafter"/>
</dbReference>
<dbReference type="FunFam" id="3.10.250.10:FF:000009">
    <property type="entry name" value="WC1"/>
    <property type="match status" value="2"/>
</dbReference>
<dbReference type="GO" id="GO:0031638">
    <property type="term" value="P:zymogen activation"/>
    <property type="evidence" value="ECO:0007669"/>
    <property type="project" value="TreeGrafter"/>
</dbReference>
<evidence type="ECO:0000313" key="4">
    <source>
        <dbReference type="Ensembl" id="ENSAOWP00000012127.1"/>
    </source>
</evidence>
<keyword evidence="1 2" id="KW-1015">Disulfide bond</keyword>
<name>A0A8B9PUS1_APTOW</name>
<organism evidence="4 5">
    <name type="scientific">Apteryx owenii</name>
    <name type="common">Little spotted kiwi</name>
    <dbReference type="NCBI Taxonomy" id="8824"/>
    <lineage>
        <taxon>Eukaryota</taxon>
        <taxon>Metazoa</taxon>
        <taxon>Chordata</taxon>
        <taxon>Craniata</taxon>
        <taxon>Vertebrata</taxon>
        <taxon>Euteleostomi</taxon>
        <taxon>Archelosauria</taxon>
        <taxon>Archosauria</taxon>
        <taxon>Dinosauria</taxon>
        <taxon>Saurischia</taxon>
        <taxon>Theropoda</taxon>
        <taxon>Coelurosauria</taxon>
        <taxon>Aves</taxon>
        <taxon>Palaeognathae</taxon>
        <taxon>Apterygiformes</taxon>
        <taxon>Apterygidae</taxon>
        <taxon>Apteryx</taxon>
    </lineage>
</organism>
<feature type="disulfide bond" evidence="2">
    <location>
        <begin position="330"/>
        <end position="340"/>
    </location>
</feature>
<dbReference type="Ensembl" id="ENSAOWT00000013788.1">
    <property type="protein sequence ID" value="ENSAOWP00000012127.1"/>
    <property type="gene ID" value="ENSAOWG00000008303.1"/>
</dbReference>
<feature type="disulfide bond" evidence="2">
    <location>
        <begin position="299"/>
        <end position="360"/>
    </location>
</feature>
<dbReference type="SMART" id="SM00202">
    <property type="entry name" value="SR"/>
    <property type="match status" value="3"/>
</dbReference>
<comment type="caution">
    <text evidence="2">Lacks conserved residue(s) required for the propagation of feature annotation.</text>
</comment>
<proteinExistence type="predicted"/>
<dbReference type="SUPFAM" id="SSF56487">
    <property type="entry name" value="SRCR-like"/>
    <property type="match status" value="3"/>
</dbReference>
<dbReference type="GO" id="GO:0005886">
    <property type="term" value="C:plasma membrane"/>
    <property type="evidence" value="ECO:0007669"/>
    <property type="project" value="TreeGrafter"/>
</dbReference>
<dbReference type="Proteomes" id="UP000694424">
    <property type="component" value="Unplaced"/>
</dbReference>
<dbReference type="InterPro" id="IPR001190">
    <property type="entry name" value="SRCR"/>
</dbReference>
<dbReference type="PRINTS" id="PR00258">
    <property type="entry name" value="SPERACTRCPTR"/>
</dbReference>
<reference evidence="4" key="1">
    <citation type="submission" date="2025-08" db="UniProtKB">
        <authorList>
            <consortium name="Ensembl"/>
        </authorList>
    </citation>
    <scope>IDENTIFICATION</scope>
</reference>
<feature type="disulfide bond" evidence="2">
    <location>
        <begin position="286"/>
        <end position="350"/>
    </location>
</feature>
<accession>A0A8B9PUS1</accession>
<dbReference type="FunFam" id="3.10.250.10:FF:000002">
    <property type="entry name" value="Scavenger receptor cysteine-rich type 1 protein M130"/>
    <property type="match status" value="1"/>
</dbReference>
<dbReference type="Gene3D" id="3.10.250.10">
    <property type="entry name" value="SRCR-like domain"/>
    <property type="match status" value="3"/>
</dbReference>
<dbReference type="InterPro" id="IPR036772">
    <property type="entry name" value="SRCR-like_dom_sf"/>
</dbReference>
<evidence type="ECO:0000256" key="1">
    <source>
        <dbReference type="ARBA" id="ARBA00023157"/>
    </source>
</evidence>
<dbReference type="AlphaFoldDB" id="A0A8B9PUS1"/>
<feature type="domain" description="SRCR" evidence="3">
    <location>
        <begin position="156"/>
        <end position="256"/>
    </location>
</feature>
<feature type="domain" description="SRCR" evidence="3">
    <location>
        <begin position="261"/>
        <end position="361"/>
    </location>
</feature>
<evidence type="ECO:0000256" key="2">
    <source>
        <dbReference type="PROSITE-ProRule" id="PRU00196"/>
    </source>
</evidence>
<dbReference type="Pfam" id="PF00530">
    <property type="entry name" value="SRCR"/>
    <property type="match status" value="3"/>
</dbReference>
<sequence>VAFQTTVMISQVSPFLILIRCAGRVEVKHEGQWGTVCSYDFMWDVHGAAVVCRQLGCGTVARASLYTAFGAGAGQIWLQPFFCDGTEKALHNCPHYGWGQHFCGHDWDIGVTCSGEGSGDCAGEQPLRCLGLRADMGWGTAPSCPVDTSGADAVELRLVNGGGPCAGRVEVKLRGQWGTVADYEWDMEDAEVVCQQLGCGSAKSADNWTRFGKGSGPIHLVLVDCHGNESALWDCAIKGWGSYNGTHGWDIGVVCQGKSFVRLVGGNSACSGRVEVRQGRSWATLCEAHMDLNAAHVICKELGCGAALAVTGAAHFGAGAGPIWDGGFECAGNESLLSACTRRLPHGQGCTHASDAGVICSRKSAGRGAEAAEEGAGRQAAGTAVPRAGMGQRGFRLFYGSPQRCGEAEGCVAEEGCHACVPPPS</sequence>
<feature type="disulfide bond" evidence="2">
    <location>
        <begin position="194"/>
        <end position="255"/>
    </location>
</feature>
<protein>
    <recommendedName>
        <fullName evidence="3">SRCR domain-containing protein</fullName>
    </recommendedName>
</protein>
<reference evidence="4" key="2">
    <citation type="submission" date="2025-09" db="UniProtKB">
        <authorList>
            <consortium name="Ensembl"/>
        </authorList>
    </citation>
    <scope>IDENTIFICATION</scope>
</reference>
<evidence type="ECO:0000313" key="5">
    <source>
        <dbReference type="Proteomes" id="UP000694424"/>
    </source>
</evidence>
<dbReference type="PANTHER" id="PTHR48071">
    <property type="entry name" value="SRCR DOMAIN-CONTAINING PROTEIN"/>
    <property type="match status" value="1"/>
</dbReference>